<gene>
    <name evidence="4" type="primary">whiA</name>
    <name evidence="7" type="ORF">BN46_0790</name>
    <name evidence="8" type="ORF">HMPREF9719_00709</name>
</gene>
<dbReference type="HAMAP" id="MF_01420">
    <property type="entry name" value="HTH_type_WhiA"/>
    <property type="match status" value="1"/>
</dbReference>
<sequence length="335" mass="34902">MTLTSEAKEELAAVDERRPPVRLAELTAYLRFSGEPGTVGGRLAVPAGSPAIAERVAGLLSAVADGAVAVKPGPEGGPAALVEAAGPASAVLARTGLTTRSGHRTVGLPPALVGGEPAELEAAWRGAFLAAGQLADPARATSLEVACPGLDIDDADLSEREREQLDTLESAPGAALVGAARRLGLGAKTRSARGGHRVAVRDGEHVVALLNRMGAYRAALLWDRARLKREAHAEVNRLANFDDANQRRSSAAAAKSAARARRALEILGADADAHLLEAAQLRIKHDKASLEELGRLADPQMTKDAIAGRLRRLFDSADRQAKKLGVPDTLDAARS</sequence>
<dbReference type="Pfam" id="PF02650">
    <property type="entry name" value="HTH_WhiA"/>
    <property type="match status" value="1"/>
</dbReference>
<keyword evidence="9" id="KW-1185">Reference proteome</keyword>
<dbReference type="AlphaFoldDB" id="I7L912"/>
<evidence type="ECO:0000259" key="5">
    <source>
        <dbReference type="Pfam" id="PF02650"/>
    </source>
</evidence>
<reference evidence="8 9" key="2">
    <citation type="submission" date="2012-08" db="EMBL/GenBank/DDBJ databases">
        <title>The Genome Sequence of Turicella otitidis ATCC 51513.</title>
        <authorList>
            <consortium name="The Broad Institute Genome Sequencing Platform"/>
            <person name="Earl A."/>
            <person name="Ward D."/>
            <person name="Feldgarden M."/>
            <person name="Gevers D."/>
            <person name="Huys G."/>
            <person name="Walker B."/>
            <person name="Young S.K."/>
            <person name="Zeng Q."/>
            <person name="Gargeya S."/>
            <person name="Fitzgerald M."/>
            <person name="Haas B."/>
            <person name="Abouelleil A."/>
            <person name="Alvarado L."/>
            <person name="Arachchi H.M."/>
            <person name="Berlin A.M."/>
            <person name="Chapman S.B."/>
            <person name="Goldberg J."/>
            <person name="Griggs A."/>
            <person name="Gujja S."/>
            <person name="Hansen M."/>
            <person name="Howarth C."/>
            <person name="Imamovic A."/>
            <person name="Larimer J."/>
            <person name="McCowen C."/>
            <person name="Montmayeur A."/>
            <person name="Murphy C."/>
            <person name="Neiman D."/>
            <person name="Pearson M."/>
            <person name="Priest M."/>
            <person name="Roberts A."/>
            <person name="Saif S."/>
            <person name="Shea T."/>
            <person name="Sisk P."/>
            <person name="Sykes S."/>
            <person name="Wortman J."/>
            <person name="Nusbaum C."/>
            <person name="Birren B."/>
        </authorList>
    </citation>
    <scope>NUCLEOTIDE SEQUENCE [LARGE SCALE GENOMIC DNA]</scope>
    <source>
        <strain evidence="8 9">ATCC 51513</strain>
    </source>
</reference>
<accession>I7L912</accession>
<evidence type="ECO:0000256" key="2">
    <source>
        <dbReference type="ARBA" id="ARBA00023125"/>
    </source>
</evidence>
<comment type="caution">
    <text evidence="7">The sequence shown here is derived from an EMBL/GenBank/DDBJ whole genome shotgun (WGS) entry which is preliminary data.</text>
</comment>
<keyword evidence="1 4" id="KW-0132">Cell division</keyword>
<keyword evidence="3 4" id="KW-0131">Cell cycle</keyword>
<dbReference type="OrthoDB" id="5197218at2"/>
<dbReference type="GO" id="GO:0051301">
    <property type="term" value="P:cell division"/>
    <property type="evidence" value="ECO:0007669"/>
    <property type="project" value="UniProtKB-UniRule"/>
</dbReference>
<dbReference type="GO" id="GO:0003677">
    <property type="term" value="F:DNA binding"/>
    <property type="evidence" value="ECO:0007669"/>
    <property type="project" value="UniProtKB-UniRule"/>
</dbReference>
<dbReference type="GO" id="GO:0043937">
    <property type="term" value="P:regulation of sporulation"/>
    <property type="evidence" value="ECO:0007669"/>
    <property type="project" value="InterPro"/>
</dbReference>
<dbReference type="Proteomes" id="UP000006078">
    <property type="component" value="Unassembled WGS sequence"/>
</dbReference>
<dbReference type="InterPro" id="IPR027434">
    <property type="entry name" value="Homing_endonucl"/>
</dbReference>
<dbReference type="Pfam" id="PF14527">
    <property type="entry name" value="LAGLIDADG_WhiA"/>
    <property type="match status" value="2"/>
</dbReference>
<dbReference type="EMBL" id="CAJZ01000113">
    <property type="protein sequence ID" value="CCI83522.1"/>
    <property type="molecule type" value="Genomic_DNA"/>
</dbReference>
<dbReference type="eggNOG" id="COG1481">
    <property type="taxonomic scope" value="Bacteria"/>
</dbReference>
<dbReference type="HOGENOM" id="CLU_053282_0_0_11"/>
<evidence type="ECO:0000313" key="10">
    <source>
        <dbReference type="Proteomes" id="UP000011016"/>
    </source>
</evidence>
<dbReference type="PANTHER" id="PTHR37307">
    <property type="entry name" value="CELL DIVISION PROTEIN WHIA-RELATED"/>
    <property type="match status" value="1"/>
</dbReference>
<dbReference type="EMBL" id="AHAE01000032">
    <property type="protein sequence ID" value="EJZ82484.1"/>
    <property type="molecule type" value="Genomic_DNA"/>
</dbReference>
<name>I7L912_9CORY</name>
<dbReference type="STRING" id="29321.AAV33_00050"/>
<evidence type="ECO:0000256" key="4">
    <source>
        <dbReference type="HAMAP-Rule" id="MF_01420"/>
    </source>
</evidence>
<evidence type="ECO:0000256" key="3">
    <source>
        <dbReference type="ARBA" id="ARBA00023306"/>
    </source>
</evidence>
<dbReference type="InterPro" id="IPR039518">
    <property type="entry name" value="WhiA_LAGLIDADG_dom"/>
</dbReference>
<feature type="domain" description="WhiA LAGLIDADG-like" evidence="6">
    <location>
        <begin position="175"/>
        <end position="231"/>
    </location>
</feature>
<evidence type="ECO:0000313" key="8">
    <source>
        <dbReference type="EMBL" id="EJZ82484.1"/>
    </source>
</evidence>
<dbReference type="Proteomes" id="UP000011016">
    <property type="component" value="Unassembled WGS sequence"/>
</dbReference>
<comment type="similarity">
    <text evidence="4">Belongs to the WhiA family.</text>
</comment>
<protein>
    <recommendedName>
        <fullName evidence="4">Probable cell division protein WhiA</fullName>
    </recommendedName>
</protein>
<dbReference type="PANTHER" id="PTHR37307:SF1">
    <property type="entry name" value="CELL DIVISION PROTEIN WHIA-RELATED"/>
    <property type="match status" value="1"/>
</dbReference>
<evidence type="ECO:0000259" key="6">
    <source>
        <dbReference type="Pfam" id="PF14527"/>
    </source>
</evidence>
<evidence type="ECO:0000256" key="1">
    <source>
        <dbReference type="ARBA" id="ARBA00022618"/>
    </source>
</evidence>
<dbReference type="InterPro" id="IPR023054">
    <property type="entry name" value="Sporulation_regulator_WhiA_C"/>
</dbReference>
<dbReference type="PATRIC" id="fig|883169.3.peg.679"/>
<evidence type="ECO:0000313" key="7">
    <source>
        <dbReference type="EMBL" id="CCI83522.1"/>
    </source>
</evidence>
<feature type="domain" description="WhiA LAGLIDADG-like" evidence="6">
    <location>
        <begin position="121"/>
        <end position="151"/>
    </location>
</feature>
<dbReference type="RefSeq" id="WP_004600599.1">
    <property type="nucleotide sequence ID" value="NZ_HF541866.1"/>
</dbReference>
<dbReference type="InterPro" id="IPR003802">
    <property type="entry name" value="Sporulation_regulator_WhiA"/>
</dbReference>
<comment type="function">
    <text evidence="4">Involved in cell division and chromosome segregation.</text>
</comment>
<reference evidence="7 10" key="1">
    <citation type="journal article" date="2012" name="J. Bacteriol.">
        <title>Draft Genome Sequence of Turicella otitidis ATCC 51513, Isolated from Middle Ear Fluid from a Child with Otitis Media.</title>
        <authorList>
            <person name="Brinkrolf K."/>
            <person name="Schneider J."/>
            <person name="Knecht M."/>
            <person name="Ruckert C."/>
            <person name="Tauch A."/>
        </authorList>
    </citation>
    <scope>NUCLEOTIDE SEQUENCE [LARGE SCALE GENOMIC DNA]</scope>
    <source>
        <strain evidence="7 10">ATCC 51513</strain>
    </source>
</reference>
<evidence type="ECO:0000313" key="9">
    <source>
        <dbReference type="Proteomes" id="UP000006078"/>
    </source>
</evidence>
<proteinExistence type="inferred from homology"/>
<dbReference type="NCBIfam" id="TIGR00647">
    <property type="entry name" value="DNA_bind_WhiA"/>
    <property type="match status" value="1"/>
</dbReference>
<organism evidence="7 10">
    <name type="scientific">Corynebacterium otitidis ATCC 51513</name>
    <dbReference type="NCBI Taxonomy" id="883169"/>
    <lineage>
        <taxon>Bacteria</taxon>
        <taxon>Bacillati</taxon>
        <taxon>Actinomycetota</taxon>
        <taxon>Actinomycetes</taxon>
        <taxon>Mycobacteriales</taxon>
        <taxon>Corynebacteriaceae</taxon>
        <taxon>Corynebacterium</taxon>
    </lineage>
</organism>
<keyword evidence="2 4" id="KW-0238">DNA-binding</keyword>
<dbReference type="Gene3D" id="3.10.28.10">
    <property type="entry name" value="Homing endonucleases"/>
    <property type="match status" value="1"/>
</dbReference>
<feature type="domain" description="Sporulation regulator WhiA C-terminal" evidence="5">
    <location>
        <begin position="235"/>
        <end position="313"/>
    </location>
</feature>